<dbReference type="EMBL" id="JAHUZN010000009">
    <property type="protein sequence ID" value="KAG8484651.1"/>
    <property type="molecule type" value="Genomic_DNA"/>
</dbReference>
<dbReference type="InterPro" id="IPR013103">
    <property type="entry name" value="RVT_2"/>
</dbReference>
<dbReference type="OrthoDB" id="1163908at2759"/>
<proteinExistence type="predicted"/>
<name>A0A8J5YTX0_9ROSI</name>
<organism evidence="2 3">
    <name type="scientific">Gossypium anomalum</name>
    <dbReference type="NCBI Taxonomy" id="47600"/>
    <lineage>
        <taxon>Eukaryota</taxon>
        <taxon>Viridiplantae</taxon>
        <taxon>Streptophyta</taxon>
        <taxon>Embryophyta</taxon>
        <taxon>Tracheophyta</taxon>
        <taxon>Spermatophyta</taxon>
        <taxon>Magnoliopsida</taxon>
        <taxon>eudicotyledons</taxon>
        <taxon>Gunneridae</taxon>
        <taxon>Pentapetalae</taxon>
        <taxon>rosids</taxon>
        <taxon>malvids</taxon>
        <taxon>Malvales</taxon>
        <taxon>Malvaceae</taxon>
        <taxon>Malvoideae</taxon>
        <taxon>Gossypium</taxon>
    </lineage>
</organism>
<evidence type="ECO:0000259" key="1">
    <source>
        <dbReference type="Pfam" id="PF07727"/>
    </source>
</evidence>
<dbReference type="Proteomes" id="UP000701853">
    <property type="component" value="Chromosome 9"/>
</dbReference>
<dbReference type="PANTHER" id="PTHR11439">
    <property type="entry name" value="GAG-POL-RELATED RETROTRANSPOSON"/>
    <property type="match status" value="1"/>
</dbReference>
<accession>A0A8J5YTX0</accession>
<keyword evidence="3" id="KW-1185">Reference proteome</keyword>
<sequence length="266" mass="29832">MNIVVNVGECVFECAEMHYTSIYGLGDCFIQQLHNKFALKDMGDLHYFLGIEVSQSSSGSLHLCQRKYIRELLARSSMSTAKSVHTSMLSSSMLSKDEGDCLADPIEYRSLAGALQYLRDTLSYGLLFRRSERLSLVRYADANWGLDFDDRRSTTGFCVYYGHTPISWCSKKQQVVSRSTAEAEYRSLAAATMLSLLQLIQFCSPSLNMLNLICFFVREKEASGELIVGEVPACDQVADILTKPLSVSILTRFHNSLWVIPLEEVG</sequence>
<evidence type="ECO:0000313" key="2">
    <source>
        <dbReference type="EMBL" id="KAG8484651.1"/>
    </source>
</evidence>
<dbReference type="AlphaFoldDB" id="A0A8J5YTX0"/>
<comment type="caution">
    <text evidence="2">The sequence shown here is derived from an EMBL/GenBank/DDBJ whole genome shotgun (WGS) entry which is preliminary data.</text>
</comment>
<evidence type="ECO:0000313" key="3">
    <source>
        <dbReference type="Proteomes" id="UP000701853"/>
    </source>
</evidence>
<gene>
    <name evidence="2" type="ORF">CXB51_023823</name>
</gene>
<dbReference type="CDD" id="cd09272">
    <property type="entry name" value="RNase_HI_RT_Ty1"/>
    <property type="match status" value="1"/>
</dbReference>
<reference evidence="2 3" key="1">
    <citation type="journal article" date="2021" name="bioRxiv">
        <title>The Gossypium anomalum genome as a resource for cotton improvement and evolutionary analysis of hybrid incompatibility.</title>
        <authorList>
            <person name="Grover C.E."/>
            <person name="Yuan D."/>
            <person name="Arick M.A."/>
            <person name="Miller E.R."/>
            <person name="Hu G."/>
            <person name="Peterson D.G."/>
            <person name="Wendel J.F."/>
            <person name="Udall J.A."/>
        </authorList>
    </citation>
    <scope>NUCLEOTIDE SEQUENCE [LARGE SCALE GENOMIC DNA]</scope>
    <source>
        <strain evidence="2">JFW-Udall</strain>
        <tissue evidence="2">Leaf</tissue>
    </source>
</reference>
<dbReference type="PANTHER" id="PTHR11439:SF467">
    <property type="entry name" value="INTEGRASE CATALYTIC DOMAIN-CONTAINING PROTEIN"/>
    <property type="match status" value="1"/>
</dbReference>
<protein>
    <recommendedName>
        <fullName evidence="1">Reverse transcriptase Ty1/copia-type domain-containing protein</fullName>
    </recommendedName>
</protein>
<dbReference type="Pfam" id="PF07727">
    <property type="entry name" value="RVT_2"/>
    <property type="match status" value="1"/>
</dbReference>
<feature type="domain" description="Reverse transcriptase Ty1/copia-type" evidence="1">
    <location>
        <begin position="29"/>
        <end position="89"/>
    </location>
</feature>